<dbReference type="EMBL" id="CP087830">
    <property type="protein sequence ID" value="UZA03842.1"/>
    <property type="molecule type" value="Genomic_DNA"/>
</dbReference>
<dbReference type="InterPro" id="IPR051734">
    <property type="entry name" value="VapB_TA_antitoxins"/>
</dbReference>
<dbReference type="Proteomes" id="UP000254133">
    <property type="component" value="Unassembled WGS sequence"/>
</dbReference>
<dbReference type="PROSITE" id="PS51740">
    <property type="entry name" value="SPOVT_ABRB"/>
    <property type="match status" value="1"/>
</dbReference>
<dbReference type="Proteomes" id="UP001163632">
    <property type="component" value="Chromosome"/>
</dbReference>
<dbReference type="EMBL" id="UGPZ01000003">
    <property type="protein sequence ID" value="STY92878.1"/>
    <property type="molecule type" value="Genomic_DNA"/>
</dbReference>
<evidence type="ECO:0000256" key="1">
    <source>
        <dbReference type="ARBA" id="ARBA00007924"/>
    </source>
</evidence>
<sequence>MQTSVFFNNRTQAVRIPAKFRFDDDVKAVMIRKVGNERILTPIDGVWDSFFLSDERASDDFMANRPTMPKSERLTFD</sequence>
<organism evidence="4 7">
    <name type="scientific">Moraxella bovis</name>
    <dbReference type="NCBI Taxonomy" id="476"/>
    <lineage>
        <taxon>Bacteria</taxon>
        <taxon>Pseudomonadati</taxon>
        <taxon>Pseudomonadota</taxon>
        <taxon>Gammaproteobacteria</taxon>
        <taxon>Moraxellales</taxon>
        <taxon>Moraxellaceae</taxon>
        <taxon>Moraxella</taxon>
    </lineage>
</organism>
<dbReference type="RefSeq" id="WP_112741908.1">
    <property type="nucleotide sequence ID" value="NZ_CP030241.1"/>
</dbReference>
<proteinExistence type="inferred from homology"/>
<evidence type="ECO:0000313" key="6">
    <source>
        <dbReference type="EMBL" id="UZA52313.1"/>
    </source>
</evidence>
<accession>A0A2Z4R5I4</accession>
<dbReference type="InterPro" id="IPR037914">
    <property type="entry name" value="SpoVT-AbrB_sf"/>
</dbReference>
<dbReference type="SUPFAM" id="SSF89447">
    <property type="entry name" value="AbrB/MazE/MraZ-like"/>
    <property type="match status" value="1"/>
</dbReference>
<comment type="similarity">
    <text evidence="1">Belongs to the VapB family.</text>
</comment>
<reference evidence="4 7" key="1">
    <citation type="submission" date="2018-06" db="EMBL/GenBank/DDBJ databases">
        <authorList>
            <consortium name="Pathogen Informatics"/>
            <person name="Doyle S."/>
        </authorList>
    </citation>
    <scope>NUCLEOTIDE SEQUENCE [LARGE SCALE GENOMIC DNA]</scope>
    <source>
        <strain evidence="4 7">NCTC9426</strain>
    </source>
</reference>
<dbReference type="KEGG" id="mboi:DQF64_03670"/>
<dbReference type="EMBL" id="CP087781">
    <property type="protein sequence ID" value="UZA52313.1"/>
    <property type="molecule type" value="Genomic_DNA"/>
</dbReference>
<dbReference type="InterPro" id="IPR007159">
    <property type="entry name" value="SpoVT-AbrB_dom"/>
</dbReference>
<keyword evidence="2" id="KW-0238">DNA-binding</keyword>
<protein>
    <submittedName>
        <fullName evidence="4 5">Antitoxin</fullName>
    </submittedName>
</protein>
<dbReference type="PANTHER" id="PTHR37550:SF3">
    <property type="entry name" value="ANTITOXIN VAPB1"/>
    <property type="match status" value="1"/>
</dbReference>
<evidence type="ECO:0000313" key="9">
    <source>
        <dbReference type="Proteomes" id="UP001163632"/>
    </source>
</evidence>
<reference evidence="5 8" key="2">
    <citation type="journal article" date="2022" name="BMC Microbiol.">
        <title>Whole genome sequencing of Moraxella bovis strains from North America reveals two genotypes with different genetic determinants.</title>
        <authorList>
            <person name="Wynn E.L."/>
            <person name="Hille M.M."/>
            <person name="Loy J.D."/>
            <person name="Schuller G."/>
            <person name="Kuhn K.L."/>
            <person name="Dickey A.M."/>
            <person name="Bono J.L."/>
            <person name="Clawson M.L."/>
        </authorList>
    </citation>
    <scope>NUCLEOTIDE SEQUENCE [LARGE SCALE GENOMIC DNA]</scope>
    <source>
        <strain evidence="5">SAM102599</strain>
        <strain evidence="6 8">SAM57978</strain>
    </source>
</reference>
<dbReference type="NCBIfam" id="NF040493">
    <property type="entry name" value="TA_anti_VapB"/>
    <property type="match status" value="1"/>
</dbReference>
<dbReference type="InterPro" id="IPR047976">
    <property type="entry name" value="Anti_VapB2-like"/>
</dbReference>
<evidence type="ECO:0000313" key="4">
    <source>
        <dbReference type="EMBL" id="STY92878.1"/>
    </source>
</evidence>
<dbReference type="GeneID" id="77189339"/>
<evidence type="ECO:0000256" key="2">
    <source>
        <dbReference type="PROSITE-ProRule" id="PRU01076"/>
    </source>
</evidence>
<dbReference type="Gene3D" id="2.10.260.10">
    <property type="match status" value="1"/>
</dbReference>
<dbReference type="AlphaFoldDB" id="A0A2Z4R5I4"/>
<keyword evidence="9" id="KW-1185">Reference proteome</keyword>
<evidence type="ECO:0000313" key="5">
    <source>
        <dbReference type="EMBL" id="UZA03842.1"/>
    </source>
</evidence>
<evidence type="ECO:0000313" key="8">
    <source>
        <dbReference type="Proteomes" id="UP001163283"/>
    </source>
</evidence>
<gene>
    <name evidence="4" type="primary">vapB</name>
    <name evidence="5" type="ORF">LP092_03605</name>
    <name evidence="6" type="ORF">LP129_04000</name>
    <name evidence="4" type="ORF">NCTC9426_01610</name>
</gene>
<evidence type="ECO:0000259" key="3">
    <source>
        <dbReference type="PROSITE" id="PS51740"/>
    </source>
</evidence>
<dbReference type="PANTHER" id="PTHR37550">
    <property type="entry name" value="ANTITOXIN VAPB1"/>
    <property type="match status" value="1"/>
</dbReference>
<dbReference type="GO" id="GO:0003677">
    <property type="term" value="F:DNA binding"/>
    <property type="evidence" value="ECO:0007669"/>
    <property type="project" value="UniProtKB-UniRule"/>
</dbReference>
<dbReference type="Proteomes" id="UP001163283">
    <property type="component" value="Chromosome"/>
</dbReference>
<feature type="domain" description="SpoVT-AbrB" evidence="3">
    <location>
        <begin position="3"/>
        <end position="45"/>
    </location>
</feature>
<dbReference type="STRING" id="476.B0182_06100"/>
<name>A0A2Z4R5I4_MORBO</name>
<evidence type="ECO:0000313" key="7">
    <source>
        <dbReference type="Proteomes" id="UP000254133"/>
    </source>
</evidence>